<organism evidence="2 3">
    <name type="scientific">Oryza sativa subsp. japonica</name>
    <name type="common">Rice</name>
    <dbReference type="NCBI Taxonomy" id="39947"/>
    <lineage>
        <taxon>Eukaryota</taxon>
        <taxon>Viridiplantae</taxon>
        <taxon>Streptophyta</taxon>
        <taxon>Embryophyta</taxon>
        <taxon>Tracheophyta</taxon>
        <taxon>Spermatophyta</taxon>
        <taxon>Magnoliopsida</taxon>
        <taxon>Liliopsida</taxon>
        <taxon>Poales</taxon>
        <taxon>Poaceae</taxon>
        <taxon>BOP clade</taxon>
        <taxon>Oryzoideae</taxon>
        <taxon>Oryzeae</taxon>
        <taxon>Oryzinae</taxon>
        <taxon>Oryza</taxon>
        <taxon>Oryza sativa</taxon>
    </lineage>
</organism>
<name>A0A0P0Y1V3_ORYSJ</name>
<evidence type="ECO:0000313" key="2">
    <source>
        <dbReference type="EMBL" id="BAT13745.1"/>
    </source>
</evidence>
<reference evidence="2" key="4">
    <citation type="submission" date="2015-10" db="EMBL/GenBank/DDBJ databases">
        <authorList>
            <person name="Sakai H."/>
            <person name="Kawahara Y."/>
            <person name="Matsumoto T."/>
            <person name="Buell C.R."/>
            <person name="Itoh T."/>
        </authorList>
    </citation>
    <scope>NUCLEOTIDE SEQUENCE</scope>
</reference>
<dbReference type="PaxDb" id="39947-A0A0P0Y1V3"/>
<dbReference type="EMBL" id="AP014967">
    <property type="protein sequence ID" value="BAT13745.1"/>
    <property type="molecule type" value="Genomic_DNA"/>
</dbReference>
<gene>
    <name evidence="1" type="ordered locus">Os03g0437700</name>
    <name evidence="2" type="ordered locus">Os11g0332168</name>
    <name evidence="1" type="ORF">OSNPB_030437700</name>
    <name evidence="2" type="ORF">OSNPB_110332168</name>
</gene>
<proteinExistence type="predicted"/>
<reference evidence="2 3" key="3">
    <citation type="journal article" date="2013" name="Rice">
        <title>Improvement of the Oryza sativa Nipponbare reference genome using next generation sequence and optical map data.</title>
        <authorList>
            <person name="Kawahara Y."/>
            <person name="de la Bastide M."/>
            <person name="Hamilton J.P."/>
            <person name="Kanamori H."/>
            <person name="McCombie W.R."/>
            <person name="Ouyang S."/>
            <person name="Schwartz D.C."/>
            <person name="Tanaka T."/>
            <person name="Wu J."/>
            <person name="Zhou S."/>
            <person name="Childs K.L."/>
            <person name="Davidson R.M."/>
            <person name="Lin H."/>
            <person name="Quesada-Ocampo L."/>
            <person name="Vaillancourt B."/>
            <person name="Sakai H."/>
            <person name="Lee S.S."/>
            <person name="Kim J."/>
            <person name="Numa H."/>
            <person name="Itoh T."/>
            <person name="Buell C.R."/>
            <person name="Matsumoto T."/>
        </authorList>
    </citation>
    <scope>NUCLEOTIDE SEQUENCE [LARGE SCALE GENOMIC DNA]</scope>
    <source>
        <strain evidence="3">cv. Nipponbare</strain>
    </source>
</reference>
<dbReference type="Proteomes" id="UP000059680">
    <property type="component" value="Chromosome 3"/>
</dbReference>
<reference evidence="2" key="2">
    <citation type="journal article" date="2013" name="Plant Cell Physiol.">
        <title>Rice Annotation Project Database (RAP-DB): an integrative and interactive database for rice genomics.</title>
        <authorList>
            <person name="Sakai H."/>
            <person name="Lee S.S."/>
            <person name="Tanaka T."/>
            <person name="Numa H."/>
            <person name="Kim J."/>
            <person name="Kawahara Y."/>
            <person name="Wakimoto H."/>
            <person name="Yang C.C."/>
            <person name="Iwamoto M."/>
            <person name="Abe T."/>
            <person name="Yamada Y."/>
            <person name="Muto A."/>
            <person name="Inokuchi H."/>
            <person name="Ikemura T."/>
            <person name="Matsumoto T."/>
            <person name="Sasaki T."/>
            <person name="Itoh T."/>
        </authorList>
    </citation>
    <scope>NUCLEOTIDE SEQUENCE</scope>
</reference>
<sequence>MLLLSHALAESKDNLTSLRQALHENYWCLYVVAKSLVKSAPHPEFLDEITVLASLESLITELEAAATSYVEQVAEGMRSRI</sequence>
<dbReference type="InParanoid" id="A0A0P0Y1V3"/>
<evidence type="ECO:0000313" key="1">
    <source>
        <dbReference type="EMBL" id="BAS84853.1"/>
    </source>
</evidence>
<protein>
    <submittedName>
        <fullName evidence="1">Os03g0437700 protein</fullName>
    </submittedName>
    <submittedName>
        <fullName evidence="2">Os11g0332168 protein</fullName>
    </submittedName>
</protein>
<accession>A0A0P0Y1V3</accession>
<keyword evidence="3" id="KW-1185">Reference proteome</keyword>
<dbReference type="EMBL" id="AP014959">
    <property type="protein sequence ID" value="BAS84853.1"/>
    <property type="molecule type" value="Genomic_DNA"/>
</dbReference>
<dbReference type="Proteomes" id="UP000059680">
    <property type="component" value="Chromosome 11"/>
</dbReference>
<evidence type="ECO:0000313" key="3">
    <source>
        <dbReference type="Proteomes" id="UP000059680"/>
    </source>
</evidence>
<reference evidence="3" key="1">
    <citation type="journal article" date="2005" name="Nature">
        <title>The map-based sequence of the rice genome.</title>
        <authorList>
            <consortium name="International rice genome sequencing project (IRGSP)"/>
            <person name="Matsumoto T."/>
            <person name="Wu J."/>
            <person name="Kanamori H."/>
            <person name="Katayose Y."/>
            <person name="Fujisawa M."/>
            <person name="Namiki N."/>
            <person name="Mizuno H."/>
            <person name="Yamamoto K."/>
            <person name="Antonio B.A."/>
            <person name="Baba T."/>
            <person name="Sakata K."/>
            <person name="Nagamura Y."/>
            <person name="Aoki H."/>
            <person name="Arikawa K."/>
            <person name="Arita K."/>
            <person name="Bito T."/>
            <person name="Chiden Y."/>
            <person name="Fujitsuka N."/>
            <person name="Fukunaka R."/>
            <person name="Hamada M."/>
            <person name="Harada C."/>
            <person name="Hayashi A."/>
            <person name="Hijishita S."/>
            <person name="Honda M."/>
            <person name="Hosokawa S."/>
            <person name="Ichikawa Y."/>
            <person name="Idonuma A."/>
            <person name="Iijima M."/>
            <person name="Ikeda M."/>
            <person name="Ikeno M."/>
            <person name="Ito K."/>
            <person name="Ito S."/>
            <person name="Ito T."/>
            <person name="Ito Y."/>
            <person name="Ito Y."/>
            <person name="Iwabuchi A."/>
            <person name="Kamiya K."/>
            <person name="Karasawa W."/>
            <person name="Kurita K."/>
            <person name="Katagiri S."/>
            <person name="Kikuta A."/>
            <person name="Kobayashi H."/>
            <person name="Kobayashi N."/>
            <person name="Machita K."/>
            <person name="Maehara T."/>
            <person name="Masukawa M."/>
            <person name="Mizubayashi T."/>
            <person name="Mukai Y."/>
            <person name="Nagasaki H."/>
            <person name="Nagata Y."/>
            <person name="Naito S."/>
            <person name="Nakashima M."/>
            <person name="Nakama Y."/>
            <person name="Nakamichi Y."/>
            <person name="Nakamura M."/>
            <person name="Meguro A."/>
            <person name="Negishi M."/>
            <person name="Ohta I."/>
            <person name="Ohta T."/>
            <person name="Okamoto M."/>
            <person name="Ono N."/>
            <person name="Saji S."/>
            <person name="Sakaguchi M."/>
            <person name="Sakai K."/>
            <person name="Shibata M."/>
            <person name="Shimokawa T."/>
            <person name="Song J."/>
            <person name="Takazaki Y."/>
            <person name="Terasawa K."/>
            <person name="Tsugane M."/>
            <person name="Tsuji K."/>
            <person name="Ueda S."/>
            <person name="Waki K."/>
            <person name="Yamagata H."/>
            <person name="Yamamoto M."/>
            <person name="Yamamoto S."/>
            <person name="Yamane H."/>
            <person name="Yoshiki S."/>
            <person name="Yoshihara R."/>
            <person name="Yukawa K."/>
            <person name="Zhong H."/>
            <person name="Yano M."/>
            <person name="Yuan Q."/>
            <person name="Ouyang S."/>
            <person name="Liu J."/>
            <person name="Jones K.M."/>
            <person name="Gansberger K."/>
            <person name="Moffat K."/>
            <person name="Hill J."/>
            <person name="Bera J."/>
            <person name="Fadrosh D."/>
            <person name="Jin S."/>
            <person name="Johri S."/>
            <person name="Kim M."/>
            <person name="Overton L."/>
            <person name="Reardon M."/>
            <person name="Tsitrin T."/>
            <person name="Vuong H."/>
            <person name="Weaver B."/>
            <person name="Ciecko A."/>
            <person name="Tallon L."/>
            <person name="Jackson J."/>
            <person name="Pai G."/>
            <person name="Aken S.V."/>
            <person name="Utterback T."/>
            <person name="Reidmuller S."/>
            <person name="Feldblyum T."/>
            <person name="Hsiao J."/>
            <person name="Zismann V."/>
            <person name="Iobst S."/>
            <person name="de Vazeille A.R."/>
            <person name="Buell C.R."/>
            <person name="Ying K."/>
            <person name="Li Y."/>
            <person name="Lu T."/>
            <person name="Huang Y."/>
            <person name="Zhao Q."/>
            <person name="Feng Q."/>
            <person name="Zhang L."/>
            <person name="Zhu J."/>
            <person name="Weng Q."/>
            <person name="Mu J."/>
            <person name="Lu Y."/>
            <person name="Fan D."/>
            <person name="Liu Y."/>
            <person name="Guan J."/>
            <person name="Zhang Y."/>
            <person name="Yu S."/>
            <person name="Liu X."/>
            <person name="Zhang Y."/>
            <person name="Hong G."/>
            <person name="Han B."/>
            <person name="Choisne N."/>
            <person name="Demange N."/>
            <person name="Orjeda G."/>
            <person name="Samain S."/>
            <person name="Cattolico L."/>
            <person name="Pelletier E."/>
            <person name="Couloux A."/>
            <person name="Segurens B."/>
            <person name="Wincker P."/>
            <person name="D'Hont A."/>
            <person name="Scarpelli C."/>
            <person name="Weissenbach J."/>
            <person name="Salanoubat M."/>
            <person name="Quetier F."/>
            <person name="Yu Y."/>
            <person name="Kim H.R."/>
            <person name="Rambo T."/>
            <person name="Currie J."/>
            <person name="Collura K."/>
            <person name="Luo M."/>
            <person name="Yang T."/>
            <person name="Ammiraju J.S.S."/>
            <person name="Engler F."/>
            <person name="Soderlund C."/>
            <person name="Wing R.A."/>
            <person name="Palmer L.E."/>
            <person name="de la Bastide M."/>
            <person name="Spiegel L."/>
            <person name="Nascimento L."/>
            <person name="Zutavern T."/>
            <person name="O'Shaughnessy A."/>
            <person name="Dike S."/>
            <person name="Dedhia N."/>
            <person name="Preston R."/>
            <person name="Balija V."/>
            <person name="McCombie W.R."/>
            <person name="Chow T."/>
            <person name="Chen H."/>
            <person name="Chung M."/>
            <person name="Chen C."/>
            <person name="Shaw J."/>
            <person name="Wu H."/>
            <person name="Hsiao K."/>
            <person name="Chao Y."/>
            <person name="Chu M."/>
            <person name="Cheng C."/>
            <person name="Hour A."/>
            <person name="Lee P."/>
            <person name="Lin S."/>
            <person name="Lin Y."/>
            <person name="Liou J."/>
            <person name="Liu S."/>
            <person name="Hsing Y."/>
            <person name="Raghuvanshi S."/>
            <person name="Mohanty A."/>
            <person name="Bharti A.K."/>
            <person name="Gaur A."/>
            <person name="Gupta V."/>
            <person name="Kumar D."/>
            <person name="Ravi V."/>
            <person name="Vij S."/>
            <person name="Kapur A."/>
            <person name="Khurana P."/>
            <person name="Khurana P."/>
            <person name="Khurana J.P."/>
            <person name="Tyagi A.K."/>
            <person name="Gaikwad K."/>
            <person name="Singh A."/>
            <person name="Dalal V."/>
            <person name="Srivastava S."/>
            <person name="Dixit A."/>
            <person name="Pal A.K."/>
            <person name="Ghazi I.A."/>
            <person name="Yadav M."/>
            <person name="Pandit A."/>
            <person name="Bhargava A."/>
            <person name="Sureshbabu K."/>
            <person name="Batra K."/>
            <person name="Sharma T.R."/>
            <person name="Mohapatra T."/>
            <person name="Singh N.K."/>
            <person name="Messing J."/>
            <person name="Nelson A.B."/>
            <person name="Fuks G."/>
            <person name="Kavchok S."/>
            <person name="Keizer G."/>
            <person name="Linton E."/>
            <person name="Llaca V."/>
            <person name="Song R."/>
            <person name="Tanyolac B."/>
            <person name="Young S."/>
            <person name="Ho-Il K."/>
            <person name="Hahn J.H."/>
            <person name="Sangsakoo G."/>
            <person name="Vanavichit A."/>
            <person name="de Mattos Luiz.A.T."/>
            <person name="Zimmer P.D."/>
            <person name="Malone G."/>
            <person name="Dellagostin O."/>
            <person name="de Oliveira A.C."/>
            <person name="Bevan M."/>
            <person name="Bancroft I."/>
            <person name="Minx P."/>
            <person name="Cordum H."/>
            <person name="Wilson R."/>
            <person name="Cheng Z."/>
            <person name="Jin W."/>
            <person name="Jiang J."/>
            <person name="Leong S.A."/>
            <person name="Iwama H."/>
            <person name="Gojobori T."/>
            <person name="Itoh T."/>
            <person name="Niimura Y."/>
            <person name="Fujii Y."/>
            <person name="Habara T."/>
            <person name="Sakai H."/>
            <person name="Sato Y."/>
            <person name="Wilson G."/>
            <person name="Kumar K."/>
            <person name="McCouch S."/>
            <person name="Juretic N."/>
            <person name="Hoen D."/>
            <person name="Wright S."/>
            <person name="Bruskiewich R."/>
            <person name="Bureau T."/>
            <person name="Miyao A."/>
            <person name="Hirochika H."/>
            <person name="Nishikawa T."/>
            <person name="Kadowaki K."/>
            <person name="Sugiura M."/>
            <person name="Burr B."/>
            <person name="Sasaki T."/>
        </authorList>
    </citation>
    <scope>NUCLEOTIDE SEQUENCE [LARGE SCALE GENOMIC DNA]</scope>
    <source>
        <strain evidence="3">cv. Nipponbare</strain>
    </source>
</reference>
<dbReference type="AlphaFoldDB" id="A0A0P0Y1V3"/>